<dbReference type="Pfam" id="PF07905">
    <property type="entry name" value="PucR"/>
    <property type="match status" value="1"/>
</dbReference>
<feature type="domain" description="PucR C-terminal helix-turn-helix" evidence="3">
    <location>
        <begin position="509"/>
        <end position="566"/>
    </location>
</feature>
<evidence type="ECO:0000259" key="2">
    <source>
        <dbReference type="Pfam" id="PF07905"/>
    </source>
</evidence>
<dbReference type="RefSeq" id="WP_183604437.1">
    <property type="nucleotide sequence ID" value="NZ_JACHXK010000031.1"/>
</dbReference>
<keyword evidence="5" id="KW-1185">Reference proteome</keyword>
<name>A0A7W5FRD2_9BACL</name>
<feature type="region of interest" description="Disordered" evidence="1">
    <location>
        <begin position="1"/>
        <end position="21"/>
    </location>
</feature>
<dbReference type="Proteomes" id="UP000570361">
    <property type="component" value="Unassembled WGS sequence"/>
</dbReference>
<evidence type="ECO:0000256" key="1">
    <source>
        <dbReference type="SAM" id="MobiDB-lite"/>
    </source>
</evidence>
<evidence type="ECO:0000313" key="4">
    <source>
        <dbReference type="EMBL" id="MBB3114401.1"/>
    </source>
</evidence>
<sequence length="574" mass="63223">MMERQSGFGVQDPFKAKHKGGDNTAASFTVQDLLGMPLLSKAQLISKSGSTGLNRAVNRVNIVELLEDLQWVRPGEFVMTTARPFKDHPGRFLNFIAAAAEKGASAFGIRLNMAADSIPGEAVQAAERFALPLLALPPDAAFADIVRETMEHVLTQEAEQLVQIQDRIQLMSRLLVSGGGMHVFLDQMESMLGNPVALVRHGKGPSLSMGLRGKLTAGEVKLHRALWHQLEEMQGAGGKGFWYYTDTGAAITAVSLAGGRNANRLYAAEIARSQPDSAYLVLMEQDQEIKAVDALTIDRLSALAGLELSNAEALREVEGKYLEQFLQDWLTGKLLTKKDVLLRAEVAGCPLRLDLPLQAVLVEWGISEPSDTADLLRSAVDAINAYDFETPEQVLASVCEGELVLVLSSSEPITAEFADTIEGLCGMEGISLYAGNKVMPLERLSSSLMEAKRTRQAASICRLTGKLVQYDELGIYSLLYLIPRGEEWQSVLSRYIEPLLFSDRKGGSLMETIDAFFRCNGNVRLTSEMLETHYNTVVYRLEKARQLLNVNLDDSEIRLQLQLAIKMYRMNEPL</sequence>
<accession>A0A7W5FRD2</accession>
<dbReference type="Pfam" id="PF13556">
    <property type="entry name" value="HTH_30"/>
    <property type="match status" value="1"/>
</dbReference>
<dbReference type="EMBL" id="JACHXK010000031">
    <property type="protein sequence ID" value="MBB3114401.1"/>
    <property type="molecule type" value="Genomic_DNA"/>
</dbReference>
<organism evidence="4 5">
    <name type="scientific">Paenibacillus phyllosphaerae</name>
    <dbReference type="NCBI Taxonomy" id="274593"/>
    <lineage>
        <taxon>Bacteria</taxon>
        <taxon>Bacillati</taxon>
        <taxon>Bacillota</taxon>
        <taxon>Bacilli</taxon>
        <taxon>Bacillales</taxon>
        <taxon>Paenibacillaceae</taxon>
        <taxon>Paenibacillus</taxon>
    </lineage>
</organism>
<dbReference type="InterPro" id="IPR042070">
    <property type="entry name" value="PucR_C-HTH_sf"/>
</dbReference>
<proteinExistence type="predicted"/>
<dbReference type="PANTHER" id="PTHR33744">
    <property type="entry name" value="CARBOHYDRATE DIACID REGULATOR"/>
    <property type="match status" value="1"/>
</dbReference>
<evidence type="ECO:0000259" key="3">
    <source>
        <dbReference type="Pfam" id="PF13556"/>
    </source>
</evidence>
<dbReference type="AlphaFoldDB" id="A0A7W5FRD2"/>
<dbReference type="InterPro" id="IPR025736">
    <property type="entry name" value="PucR_C-HTH_dom"/>
</dbReference>
<dbReference type="Gene3D" id="1.10.10.2840">
    <property type="entry name" value="PucR C-terminal helix-turn-helix domain"/>
    <property type="match status" value="1"/>
</dbReference>
<evidence type="ECO:0000313" key="5">
    <source>
        <dbReference type="Proteomes" id="UP000570361"/>
    </source>
</evidence>
<feature type="domain" description="Purine catabolism PurC-like" evidence="2">
    <location>
        <begin position="32"/>
        <end position="152"/>
    </location>
</feature>
<dbReference type="PANTHER" id="PTHR33744:SF7">
    <property type="entry name" value="PUCR FAMILY TRANSCRIPTIONAL REGULATOR"/>
    <property type="match status" value="1"/>
</dbReference>
<reference evidence="4 5" key="1">
    <citation type="submission" date="2020-08" db="EMBL/GenBank/DDBJ databases">
        <title>Genomic Encyclopedia of Type Strains, Phase III (KMG-III): the genomes of soil and plant-associated and newly described type strains.</title>
        <authorList>
            <person name="Whitman W."/>
        </authorList>
    </citation>
    <scope>NUCLEOTIDE SEQUENCE [LARGE SCALE GENOMIC DNA]</scope>
    <source>
        <strain evidence="4 5">CECT 5862</strain>
    </source>
</reference>
<dbReference type="InterPro" id="IPR012914">
    <property type="entry name" value="PucR_dom"/>
</dbReference>
<gene>
    <name evidence="4" type="ORF">FHS18_006522</name>
</gene>
<comment type="caution">
    <text evidence="4">The sequence shown here is derived from an EMBL/GenBank/DDBJ whole genome shotgun (WGS) entry which is preliminary data.</text>
</comment>
<dbReference type="InterPro" id="IPR051448">
    <property type="entry name" value="CdaR-like_regulators"/>
</dbReference>
<protein>
    <submittedName>
        <fullName evidence="4">Purine catabolism regulator</fullName>
    </submittedName>
</protein>